<feature type="chain" id="PRO_5013052596" evidence="3">
    <location>
        <begin position="23"/>
        <end position="818"/>
    </location>
</feature>
<dbReference type="InterPro" id="IPR043159">
    <property type="entry name" value="Lectin_gal-bd_sf"/>
</dbReference>
<dbReference type="EMBL" id="NEDP02004195">
    <property type="protein sequence ID" value="OWF46354.1"/>
    <property type="molecule type" value="Genomic_DNA"/>
</dbReference>
<name>A0A210QCC0_MIZYE</name>
<comment type="caution">
    <text evidence="5">The sequence shown here is derived from an EMBL/GenBank/DDBJ whole genome shotgun (WGS) entry which is preliminary data.</text>
</comment>
<evidence type="ECO:0000259" key="4">
    <source>
        <dbReference type="PROSITE" id="PS50228"/>
    </source>
</evidence>
<dbReference type="PROSITE" id="PS50228">
    <property type="entry name" value="SUEL_LECTIN"/>
    <property type="match status" value="1"/>
</dbReference>
<keyword evidence="2" id="KW-1133">Transmembrane helix</keyword>
<feature type="compositionally biased region" description="Low complexity" evidence="1">
    <location>
        <begin position="453"/>
        <end position="465"/>
    </location>
</feature>
<feature type="region of interest" description="Disordered" evidence="1">
    <location>
        <begin position="453"/>
        <end position="482"/>
    </location>
</feature>
<evidence type="ECO:0000256" key="1">
    <source>
        <dbReference type="SAM" id="MobiDB-lite"/>
    </source>
</evidence>
<keyword evidence="2" id="KW-0472">Membrane</keyword>
<accession>A0A210QCC0</accession>
<dbReference type="OrthoDB" id="6120134at2759"/>
<protein>
    <submittedName>
        <fullName evidence="5">D-galactoside-specific lectin</fullName>
    </submittedName>
</protein>
<evidence type="ECO:0000313" key="6">
    <source>
        <dbReference type="Proteomes" id="UP000242188"/>
    </source>
</evidence>
<reference evidence="5 6" key="1">
    <citation type="journal article" date="2017" name="Nat. Ecol. Evol.">
        <title>Scallop genome provides insights into evolution of bilaterian karyotype and development.</title>
        <authorList>
            <person name="Wang S."/>
            <person name="Zhang J."/>
            <person name="Jiao W."/>
            <person name="Li J."/>
            <person name="Xun X."/>
            <person name="Sun Y."/>
            <person name="Guo X."/>
            <person name="Huan P."/>
            <person name="Dong B."/>
            <person name="Zhang L."/>
            <person name="Hu X."/>
            <person name="Sun X."/>
            <person name="Wang J."/>
            <person name="Zhao C."/>
            <person name="Wang Y."/>
            <person name="Wang D."/>
            <person name="Huang X."/>
            <person name="Wang R."/>
            <person name="Lv J."/>
            <person name="Li Y."/>
            <person name="Zhang Z."/>
            <person name="Liu B."/>
            <person name="Lu W."/>
            <person name="Hui Y."/>
            <person name="Liang J."/>
            <person name="Zhou Z."/>
            <person name="Hou R."/>
            <person name="Li X."/>
            <person name="Liu Y."/>
            <person name="Li H."/>
            <person name="Ning X."/>
            <person name="Lin Y."/>
            <person name="Zhao L."/>
            <person name="Xing Q."/>
            <person name="Dou J."/>
            <person name="Li Y."/>
            <person name="Mao J."/>
            <person name="Guo H."/>
            <person name="Dou H."/>
            <person name="Li T."/>
            <person name="Mu C."/>
            <person name="Jiang W."/>
            <person name="Fu Q."/>
            <person name="Fu X."/>
            <person name="Miao Y."/>
            <person name="Liu J."/>
            <person name="Yu Q."/>
            <person name="Li R."/>
            <person name="Liao H."/>
            <person name="Li X."/>
            <person name="Kong Y."/>
            <person name="Jiang Z."/>
            <person name="Chourrout D."/>
            <person name="Li R."/>
            <person name="Bao Z."/>
        </authorList>
    </citation>
    <scope>NUCLEOTIDE SEQUENCE [LARGE SCALE GENOMIC DNA]</scope>
    <source>
        <strain evidence="5 6">PY_sf001</strain>
    </source>
</reference>
<feature type="signal peptide" evidence="3">
    <location>
        <begin position="1"/>
        <end position="22"/>
    </location>
</feature>
<sequence>MASCYDLMVTLCTVMSLTGTLQLTPSKEGKSWYEAKDACAKNGSNLATTNESNTNGDELSTNASVSSVWTRKRTFLSGWVANQGCHTGNLTDIQGKNVTSPKVGRCQLHCQAKGIEFFTLQDPVCRCLDISAVTLLNRTLDSKCNVTCGEGQESGTKCGGKQEHVVSLYRILGFERHDKQQIICENKPGNVTCPTHTVIRIKDANYGFTKETENCDTNKIFPPKKNCRHANSTAIMRQLCNRKQTCTVTPSNRFFGSDPCSWTTKLLNISYTCVPKGSEEDLCRVFKVDSSSQTVNLQSVPCDSKVNLTACTTYNETEQKDSIEVFTHTGAWSYAVNTLCSEGYIPPTDNITKMKLLQTNQTNASIWSGYIRQRVDVDDIDRNLNGSKFVQCYALERDTLVRSDCTEQRQYICQKEMVADETTTGPILTTDNTPSGNGIPSPSDAVMTVGNTVPTTTPTTATTSSGKERVTLPRPRSSSREDSKVIGLAAGITVGCIALVAVTAVVVDRLSKRSAKKKKQRKKKTKEKPVQFKGSVINAQNAMNSIKSDTSSDESESESKMAARTSSPGEAGAKQLPSVSYNYDIVNEIGTEKGHVNDAYAYAATDPAGSEEGDYDAMELCIMEDDEDHIYAHTMLPLPDTETDATDVVPKQPDDEAYDVMQSKVKVPGNDSAYDYTASFSQKNGTKADGGYDVFNRKVKDGVEDTYDHTQSVLDKNGDVNNTMYDAFTGKVESNEEISNDMYDHTKHMHKGQEAHTGDVSTNNIYDTCNDKAKVVDDVDDMYDHTTHVRENQDENLYDLASKRKINPSVDKNHYDQM</sequence>
<dbReference type="InterPro" id="IPR000922">
    <property type="entry name" value="Lectin_gal-bd_dom"/>
</dbReference>
<organism evidence="5 6">
    <name type="scientific">Mizuhopecten yessoensis</name>
    <name type="common">Japanese scallop</name>
    <name type="synonym">Patinopecten yessoensis</name>
    <dbReference type="NCBI Taxonomy" id="6573"/>
    <lineage>
        <taxon>Eukaryota</taxon>
        <taxon>Metazoa</taxon>
        <taxon>Spiralia</taxon>
        <taxon>Lophotrochozoa</taxon>
        <taxon>Mollusca</taxon>
        <taxon>Bivalvia</taxon>
        <taxon>Autobranchia</taxon>
        <taxon>Pteriomorphia</taxon>
        <taxon>Pectinida</taxon>
        <taxon>Pectinoidea</taxon>
        <taxon>Pectinidae</taxon>
        <taxon>Mizuhopecten</taxon>
    </lineage>
</organism>
<feature type="domain" description="SUEL-type lectin" evidence="4">
    <location>
        <begin position="183"/>
        <end position="274"/>
    </location>
</feature>
<keyword evidence="5" id="KW-0430">Lectin</keyword>
<dbReference type="AlphaFoldDB" id="A0A210QCC0"/>
<feature type="region of interest" description="Disordered" evidence="1">
    <location>
        <begin position="512"/>
        <end position="575"/>
    </location>
</feature>
<evidence type="ECO:0000313" key="5">
    <source>
        <dbReference type="EMBL" id="OWF46354.1"/>
    </source>
</evidence>
<dbReference type="Pfam" id="PF02140">
    <property type="entry name" value="SUEL_Lectin"/>
    <property type="match status" value="1"/>
</dbReference>
<feature type="transmembrane region" description="Helical" evidence="2">
    <location>
        <begin position="485"/>
        <end position="507"/>
    </location>
</feature>
<feature type="compositionally biased region" description="Polar residues" evidence="1">
    <location>
        <begin position="537"/>
        <end position="547"/>
    </location>
</feature>
<feature type="compositionally biased region" description="Basic residues" evidence="1">
    <location>
        <begin position="512"/>
        <end position="526"/>
    </location>
</feature>
<dbReference type="STRING" id="6573.A0A210QCC0"/>
<evidence type="ECO:0000256" key="2">
    <source>
        <dbReference type="SAM" id="Phobius"/>
    </source>
</evidence>
<dbReference type="Gene3D" id="2.60.120.740">
    <property type="match status" value="1"/>
</dbReference>
<dbReference type="PANTHER" id="PTHR46780">
    <property type="entry name" value="PROTEIN EVA-1"/>
    <property type="match status" value="1"/>
</dbReference>
<keyword evidence="2" id="KW-0812">Transmembrane</keyword>
<dbReference type="GO" id="GO:0030246">
    <property type="term" value="F:carbohydrate binding"/>
    <property type="evidence" value="ECO:0007669"/>
    <property type="project" value="UniProtKB-KW"/>
</dbReference>
<dbReference type="Proteomes" id="UP000242188">
    <property type="component" value="Unassembled WGS sequence"/>
</dbReference>
<evidence type="ECO:0000256" key="3">
    <source>
        <dbReference type="SAM" id="SignalP"/>
    </source>
</evidence>
<gene>
    <name evidence="5" type="ORF">KP79_PYT04827</name>
</gene>
<keyword evidence="3" id="KW-0732">Signal</keyword>
<proteinExistence type="predicted"/>
<keyword evidence="6" id="KW-1185">Reference proteome</keyword>